<evidence type="ECO:0000313" key="2">
    <source>
        <dbReference type="Proteomes" id="UP000019666"/>
    </source>
</evidence>
<dbReference type="STRING" id="442562.Rumeso_03037"/>
<keyword evidence="2" id="KW-1185">Reference proteome</keyword>
<dbReference type="RefSeq" id="WP_051521453.1">
    <property type="nucleotide sequence ID" value="NZ_KK088598.1"/>
</dbReference>
<evidence type="ECO:0000313" key="1">
    <source>
        <dbReference type="EMBL" id="EYD75390.1"/>
    </source>
</evidence>
<accession>A0A017HM39</accession>
<reference evidence="1 2" key="1">
    <citation type="submission" date="2013-02" db="EMBL/GenBank/DDBJ databases">
        <authorList>
            <person name="Fiebig A."/>
            <person name="Goeker M."/>
            <person name="Klenk H.-P.P."/>
        </authorList>
    </citation>
    <scope>NUCLEOTIDE SEQUENCE [LARGE SCALE GENOMIC DNA]</scope>
    <source>
        <strain evidence="1 2">DSM 19309</strain>
    </source>
</reference>
<dbReference type="AlphaFoldDB" id="A0A017HM39"/>
<dbReference type="HOGENOM" id="CLU_2901476_0_0_5"/>
<name>A0A017HM39_9RHOB</name>
<gene>
    <name evidence="1" type="ORF">Rumeso_03037</name>
</gene>
<proteinExistence type="predicted"/>
<protein>
    <submittedName>
        <fullName evidence="1">Uncharacterized protein</fullName>
    </submittedName>
</protein>
<organism evidence="1 2">
    <name type="scientific">Rubellimicrobium mesophilum DSM 19309</name>
    <dbReference type="NCBI Taxonomy" id="442562"/>
    <lineage>
        <taxon>Bacteria</taxon>
        <taxon>Pseudomonadati</taxon>
        <taxon>Pseudomonadota</taxon>
        <taxon>Alphaproteobacteria</taxon>
        <taxon>Rhodobacterales</taxon>
        <taxon>Roseobacteraceae</taxon>
        <taxon>Rubellimicrobium</taxon>
    </lineage>
</organism>
<dbReference type="EMBL" id="AOSK01000083">
    <property type="protein sequence ID" value="EYD75390.1"/>
    <property type="molecule type" value="Genomic_DNA"/>
</dbReference>
<dbReference type="Proteomes" id="UP000019666">
    <property type="component" value="Unassembled WGS sequence"/>
</dbReference>
<sequence length="62" mass="6876">MNLVEDPVASRNACHWRLQVMADHTEEQVEAFVRIAVMSREAVWDCLETGALLEAGIASPAH</sequence>
<comment type="caution">
    <text evidence="1">The sequence shown here is derived from an EMBL/GenBank/DDBJ whole genome shotgun (WGS) entry which is preliminary data.</text>
</comment>